<dbReference type="SMART" id="SM00184">
    <property type="entry name" value="RING"/>
    <property type="match status" value="1"/>
</dbReference>
<keyword evidence="3" id="KW-0808">Transferase</keyword>
<evidence type="ECO:0000313" key="9">
    <source>
        <dbReference type="EMBL" id="VVU95349.1"/>
    </source>
</evidence>
<sequence>MSDLQTFKNLILSNKLTEFKNNYNTFLIKKNNFILEDLFIFANENKKYEFMKYLIKFNELFLYSLCIRKLDYFTFKDIFNIEAYVKYFKTSKNNSLIINHLESLLATTLFLNKKDVFICIYNKFKEKHFFKKRRKNNFLASEIEMLFYTLPFIYKSKFIIKHLPNKKFSSIKFIKKIVQHDNNKGEILEFIAGLEDDFKFPYSEFNKRVKNYLIKKGRNDILNIFFKYLFTYDELVKIIISKQFDIEYIKKCIDNSVPLSESQKKDISYHLIRSSQCKLACDLFCQYLLSDNDLINCIINLQSFDKLEYFLKKSNYDYKNKCLDLDQSNNNLNYKFVEKVTNKYGYHHLRNISSIVYTMGIKQFNNNLDFLIEKYDISIDKYLIVKLLQMGININILHKLIKYDIYIPPNIILNVLDNLIYDSDEEKELNLFIILSYLVYNDKGKCYFGNDTVKEIGQIIENLNYYGKEEAIMFLKIFLKNTLITTKKNLIKDSKALYIYQGQIDKYKENDSCMCVICQQDIVKDDIIYKLNCGHSYHNSCIQQYFIYNKSCPLCDFYHLDLEI</sequence>
<evidence type="ECO:0000256" key="4">
    <source>
        <dbReference type="ARBA" id="ARBA00022723"/>
    </source>
</evidence>
<dbReference type="Pfam" id="PF13639">
    <property type="entry name" value="zf-RING_2"/>
    <property type="match status" value="1"/>
</dbReference>
<evidence type="ECO:0000256" key="6">
    <source>
        <dbReference type="ARBA" id="ARBA00022786"/>
    </source>
</evidence>
<dbReference type="PANTHER" id="PTHR22937:SF65">
    <property type="entry name" value="E3 UBIQUITIN-PROTEIN LIGASE ARK2C"/>
    <property type="match status" value="1"/>
</dbReference>
<dbReference type="Gene3D" id="3.30.40.10">
    <property type="entry name" value="Zinc/RING finger domain, C3HC4 (zinc finger)"/>
    <property type="match status" value="1"/>
</dbReference>
<keyword evidence="5" id="KW-0863">Zinc-finger</keyword>
<dbReference type="CDD" id="cd16448">
    <property type="entry name" value="RING-H2"/>
    <property type="match status" value="1"/>
</dbReference>
<keyword evidence="4" id="KW-0479">Metal-binding</keyword>
<dbReference type="PANTHER" id="PTHR22937">
    <property type="entry name" value="E3 UBIQUITIN-PROTEIN LIGASE RNF165"/>
    <property type="match status" value="1"/>
</dbReference>
<dbReference type="InterPro" id="IPR045191">
    <property type="entry name" value="MBR1/2-like"/>
</dbReference>
<dbReference type="EMBL" id="CABVLZ010000004">
    <property type="protein sequence ID" value="VVU95349.1"/>
    <property type="molecule type" value="Genomic_DNA"/>
</dbReference>
<organism evidence="9">
    <name type="scientific">seawater metagenome</name>
    <dbReference type="NCBI Taxonomy" id="1561972"/>
    <lineage>
        <taxon>unclassified sequences</taxon>
        <taxon>metagenomes</taxon>
        <taxon>ecological metagenomes</taxon>
    </lineage>
</organism>
<evidence type="ECO:0000256" key="1">
    <source>
        <dbReference type="ARBA" id="ARBA00000900"/>
    </source>
</evidence>
<dbReference type="SUPFAM" id="SSF57850">
    <property type="entry name" value="RING/U-box"/>
    <property type="match status" value="1"/>
</dbReference>
<reference evidence="9" key="1">
    <citation type="submission" date="2019-09" db="EMBL/GenBank/DDBJ databases">
        <authorList>
            <person name="Needham M D."/>
        </authorList>
    </citation>
    <scope>NUCLEOTIDE SEQUENCE</scope>
</reference>
<accession>A0A5E8CKU3</accession>
<dbReference type="InterPro" id="IPR001841">
    <property type="entry name" value="Znf_RING"/>
</dbReference>
<evidence type="ECO:0000256" key="3">
    <source>
        <dbReference type="ARBA" id="ARBA00022679"/>
    </source>
</evidence>
<dbReference type="GO" id="GO:0008270">
    <property type="term" value="F:zinc ion binding"/>
    <property type="evidence" value="ECO:0007669"/>
    <property type="project" value="UniProtKB-KW"/>
</dbReference>
<dbReference type="AlphaFoldDB" id="A0A5E8CKU3"/>
<feature type="domain" description="RING-type" evidence="8">
    <location>
        <begin position="515"/>
        <end position="556"/>
    </location>
</feature>
<gene>
    <name evidence="9" type="ORF">CPAV1605_1100</name>
</gene>
<name>A0A5E8CKU3_9ZZZZ</name>
<dbReference type="GO" id="GO:0061630">
    <property type="term" value="F:ubiquitin protein ligase activity"/>
    <property type="evidence" value="ECO:0007669"/>
    <property type="project" value="UniProtKB-EC"/>
</dbReference>
<evidence type="ECO:0000256" key="7">
    <source>
        <dbReference type="ARBA" id="ARBA00022833"/>
    </source>
</evidence>
<evidence type="ECO:0000259" key="8">
    <source>
        <dbReference type="PROSITE" id="PS50089"/>
    </source>
</evidence>
<dbReference type="PROSITE" id="PS50089">
    <property type="entry name" value="ZF_RING_2"/>
    <property type="match status" value="1"/>
</dbReference>
<keyword evidence="6" id="KW-0833">Ubl conjugation pathway</keyword>
<dbReference type="InterPro" id="IPR013083">
    <property type="entry name" value="Znf_RING/FYVE/PHD"/>
</dbReference>
<proteinExistence type="predicted"/>
<dbReference type="EC" id="2.3.2.27" evidence="2"/>
<comment type="catalytic activity">
    <reaction evidence="1">
        <text>S-ubiquitinyl-[E2 ubiquitin-conjugating enzyme]-L-cysteine + [acceptor protein]-L-lysine = [E2 ubiquitin-conjugating enzyme]-L-cysteine + N(6)-ubiquitinyl-[acceptor protein]-L-lysine.</text>
        <dbReference type="EC" id="2.3.2.27"/>
    </reaction>
</comment>
<evidence type="ECO:0000256" key="5">
    <source>
        <dbReference type="ARBA" id="ARBA00022771"/>
    </source>
</evidence>
<evidence type="ECO:0000256" key="2">
    <source>
        <dbReference type="ARBA" id="ARBA00012483"/>
    </source>
</evidence>
<keyword evidence="7" id="KW-0862">Zinc</keyword>
<protein>
    <recommendedName>
        <fullName evidence="2">RING-type E3 ubiquitin transferase</fullName>
        <ecNumber evidence="2">2.3.2.27</ecNumber>
    </recommendedName>
</protein>